<evidence type="ECO:0000313" key="10">
    <source>
        <dbReference type="EMBL" id="ABU56316.1"/>
    </source>
</evidence>
<gene>
    <name evidence="10" type="ordered locus">Rcas_0182</name>
</gene>
<protein>
    <submittedName>
        <fullName evidence="10">Glycoside hydrolase family 5</fullName>
    </submittedName>
</protein>
<reference evidence="10 11" key="1">
    <citation type="submission" date="2007-08" db="EMBL/GenBank/DDBJ databases">
        <title>Complete sequence of Roseiflexus castenholzii DSM 13941.</title>
        <authorList>
            <consortium name="US DOE Joint Genome Institute"/>
            <person name="Copeland A."/>
            <person name="Lucas S."/>
            <person name="Lapidus A."/>
            <person name="Barry K."/>
            <person name="Glavina del Rio T."/>
            <person name="Dalin E."/>
            <person name="Tice H."/>
            <person name="Pitluck S."/>
            <person name="Thompson L.S."/>
            <person name="Brettin T."/>
            <person name="Bruce D."/>
            <person name="Detter J.C."/>
            <person name="Han C."/>
            <person name="Tapia R."/>
            <person name="Schmutz J."/>
            <person name="Larimer F."/>
            <person name="Land M."/>
            <person name="Hauser L."/>
            <person name="Kyrpides N."/>
            <person name="Mikhailova N."/>
            <person name="Bryant D.A."/>
            <person name="Hanada S."/>
            <person name="Tsukatani Y."/>
            <person name="Richardson P."/>
        </authorList>
    </citation>
    <scope>NUCLEOTIDE SEQUENCE [LARGE SCALE GENOMIC DNA]</scope>
    <source>
        <strain evidence="11">DSM 13941 / HLO8</strain>
    </source>
</reference>
<evidence type="ECO:0000256" key="8">
    <source>
        <dbReference type="SAM" id="SignalP"/>
    </source>
</evidence>
<dbReference type="InterPro" id="IPR050386">
    <property type="entry name" value="Glycosyl_hydrolase_5"/>
</dbReference>
<evidence type="ECO:0000259" key="9">
    <source>
        <dbReference type="Pfam" id="PF00150"/>
    </source>
</evidence>
<dbReference type="GO" id="GO:0009986">
    <property type="term" value="C:cell surface"/>
    <property type="evidence" value="ECO:0007669"/>
    <property type="project" value="TreeGrafter"/>
</dbReference>
<dbReference type="Gene3D" id="3.20.20.80">
    <property type="entry name" value="Glycosidases"/>
    <property type="match status" value="1"/>
</dbReference>
<dbReference type="KEGG" id="rca:Rcas_0182"/>
<dbReference type="STRING" id="383372.Rcas_0182"/>
<evidence type="ECO:0000256" key="1">
    <source>
        <dbReference type="ARBA" id="ARBA00005641"/>
    </source>
</evidence>
<proteinExistence type="inferred from homology"/>
<dbReference type="PANTHER" id="PTHR31297">
    <property type="entry name" value="GLUCAN ENDO-1,6-BETA-GLUCOSIDASE B"/>
    <property type="match status" value="1"/>
</dbReference>
<dbReference type="GO" id="GO:0030245">
    <property type="term" value="P:cellulose catabolic process"/>
    <property type="evidence" value="ECO:0007669"/>
    <property type="project" value="UniProtKB-KW"/>
</dbReference>
<evidence type="ECO:0000256" key="7">
    <source>
        <dbReference type="RuleBase" id="RU361153"/>
    </source>
</evidence>
<evidence type="ECO:0000256" key="4">
    <source>
        <dbReference type="ARBA" id="ARBA00023277"/>
    </source>
</evidence>
<keyword evidence="4" id="KW-0119">Carbohydrate metabolism</keyword>
<feature type="chain" id="PRO_5002711443" evidence="8">
    <location>
        <begin position="20"/>
        <end position="373"/>
    </location>
</feature>
<dbReference type="RefSeq" id="WP_011997721.1">
    <property type="nucleotide sequence ID" value="NC_009767.1"/>
</dbReference>
<dbReference type="PROSITE" id="PS51257">
    <property type="entry name" value="PROKAR_LIPOPROTEIN"/>
    <property type="match status" value="1"/>
</dbReference>
<feature type="domain" description="Glycoside hydrolase family 5" evidence="9">
    <location>
        <begin position="58"/>
        <end position="344"/>
    </location>
</feature>
<dbReference type="eggNOG" id="COG2730">
    <property type="taxonomic scope" value="Bacteria"/>
</dbReference>
<dbReference type="InterPro" id="IPR001547">
    <property type="entry name" value="Glyco_hydro_5"/>
</dbReference>
<evidence type="ECO:0000256" key="5">
    <source>
        <dbReference type="ARBA" id="ARBA00023295"/>
    </source>
</evidence>
<dbReference type="OrthoDB" id="9800475at2"/>
<keyword evidence="2 7" id="KW-0378">Hydrolase</keyword>
<dbReference type="SUPFAM" id="SSF51445">
    <property type="entry name" value="(Trans)glycosidases"/>
    <property type="match status" value="1"/>
</dbReference>
<comment type="similarity">
    <text evidence="1 7">Belongs to the glycosyl hydrolase 5 (cellulase A) family.</text>
</comment>
<keyword evidence="8" id="KW-0732">Signal</keyword>
<dbReference type="CAZy" id="GH5">
    <property type="family name" value="Glycoside Hydrolase Family 5"/>
</dbReference>
<dbReference type="Pfam" id="PF00150">
    <property type="entry name" value="Cellulase"/>
    <property type="match status" value="1"/>
</dbReference>
<evidence type="ECO:0000313" key="11">
    <source>
        <dbReference type="Proteomes" id="UP000000263"/>
    </source>
</evidence>
<keyword evidence="6" id="KW-0624">Polysaccharide degradation</keyword>
<accession>A7NFT5</accession>
<evidence type="ECO:0000256" key="6">
    <source>
        <dbReference type="ARBA" id="ARBA00023326"/>
    </source>
</evidence>
<dbReference type="HOGENOM" id="CLU_018668_1_0_0"/>
<keyword evidence="3" id="KW-0136">Cellulose degradation</keyword>
<dbReference type="PANTHER" id="PTHR31297:SF41">
    <property type="entry name" value="ENDOGLUCANASE, PUTATIVE (AFU_ORTHOLOGUE AFUA_5G01830)-RELATED"/>
    <property type="match status" value="1"/>
</dbReference>
<dbReference type="PROSITE" id="PS51318">
    <property type="entry name" value="TAT"/>
    <property type="match status" value="1"/>
</dbReference>
<keyword evidence="11" id="KW-1185">Reference proteome</keyword>
<evidence type="ECO:0000256" key="3">
    <source>
        <dbReference type="ARBA" id="ARBA00023001"/>
    </source>
</evidence>
<dbReference type="AlphaFoldDB" id="A7NFT5"/>
<feature type="signal peptide" evidence="8">
    <location>
        <begin position="1"/>
        <end position="19"/>
    </location>
</feature>
<evidence type="ECO:0000256" key="2">
    <source>
        <dbReference type="ARBA" id="ARBA00022801"/>
    </source>
</evidence>
<dbReference type="InterPro" id="IPR006311">
    <property type="entry name" value="TAT_signal"/>
</dbReference>
<dbReference type="InterPro" id="IPR017853">
    <property type="entry name" value="GH"/>
</dbReference>
<dbReference type="GO" id="GO:0005576">
    <property type="term" value="C:extracellular region"/>
    <property type="evidence" value="ECO:0007669"/>
    <property type="project" value="TreeGrafter"/>
</dbReference>
<keyword evidence="5 7" id="KW-0326">Glycosidase</keyword>
<dbReference type="GO" id="GO:0008422">
    <property type="term" value="F:beta-glucosidase activity"/>
    <property type="evidence" value="ECO:0007669"/>
    <property type="project" value="TreeGrafter"/>
</dbReference>
<sequence length="373" mass="42081">MNRRTFIQFAAAAASLSVAGCSIPGGVPANRLARLARGVNMSHWFAQAPFSRATLQSRHTADEFRALRRVGLTHVRFPLDPYVLFSERNPARLDPDRLPLLDAALDMILQADLAVIVELHPEDRFVDRLATDDRFVDAVVQFWRALAMHLSARDPEWVFLEALNEAHFDNPPRWEAVLRRFLAAMRDGAPRHTLIASGDGWASIDGLVQLTPVADRNVVYNFHFYEPFEFTHQGATWGYEMWRHYRGVPYPVDAERIAAALAIIDNPRARDEIRFYGQSGWGATRIGMRLDQAAAWGAQHNVPLTCNEFGVYRLISTPADRIAWLTDVRAALEQRRIGWAMWDYAGGFSLTRDGMNDRSLDDATLRALGLSAP</sequence>
<name>A7NFT5_ROSCS</name>
<dbReference type="Proteomes" id="UP000000263">
    <property type="component" value="Chromosome"/>
</dbReference>
<organism evidence="10 11">
    <name type="scientific">Roseiflexus castenholzii (strain DSM 13941 / HLO8)</name>
    <dbReference type="NCBI Taxonomy" id="383372"/>
    <lineage>
        <taxon>Bacteria</taxon>
        <taxon>Bacillati</taxon>
        <taxon>Chloroflexota</taxon>
        <taxon>Chloroflexia</taxon>
        <taxon>Chloroflexales</taxon>
        <taxon>Roseiflexineae</taxon>
        <taxon>Roseiflexaceae</taxon>
        <taxon>Roseiflexus</taxon>
    </lineage>
</organism>
<dbReference type="EMBL" id="CP000804">
    <property type="protein sequence ID" value="ABU56316.1"/>
    <property type="molecule type" value="Genomic_DNA"/>
</dbReference>